<dbReference type="Proteomes" id="UP000199412">
    <property type="component" value="Unassembled WGS sequence"/>
</dbReference>
<organism evidence="1 2">
    <name type="scientific">Rhodospira trueperi</name>
    <dbReference type="NCBI Taxonomy" id="69960"/>
    <lineage>
        <taxon>Bacteria</taxon>
        <taxon>Pseudomonadati</taxon>
        <taxon>Pseudomonadota</taxon>
        <taxon>Alphaproteobacteria</taxon>
        <taxon>Rhodospirillales</taxon>
        <taxon>Rhodospirillaceae</taxon>
        <taxon>Rhodospira</taxon>
    </lineage>
</organism>
<gene>
    <name evidence="1" type="ORF">SAMN05421720_109128</name>
</gene>
<reference evidence="1 2" key="1">
    <citation type="submission" date="2016-10" db="EMBL/GenBank/DDBJ databases">
        <authorList>
            <person name="de Groot N.N."/>
        </authorList>
    </citation>
    <scope>NUCLEOTIDE SEQUENCE [LARGE SCALE GENOMIC DNA]</scope>
    <source>
        <strain evidence="1 2">ATCC 700224</strain>
    </source>
</reference>
<keyword evidence="2" id="KW-1185">Reference proteome</keyword>
<accession>A0A1G7ELV4</accession>
<evidence type="ECO:0000313" key="1">
    <source>
        <dbReference type="EMBL" id="SDE64713.1"/>
    </source>
</evidence>
<sequence length="254" mass="28881">MPKKHQPRWGYRSRPWFVEEREPFFSDDVLDQLLAKYAIPDALADRVRNQLEMSADIYHAYRNNMDTAPRPAEKRVALEEISNLAARLRECLDEIDDFTGAMFWASEIQTTQAALLTDAETTEFGHQISRHKSSDGSEVIWWENRDVLRRSLDVIGRYADAALDRLPTDQGGPTQLEGLRMWAANMRNLWENILCRRFTVDYEGSDPVSDAAAFCVDALQSVDPDVRSSSVITALRKTVKAARRGSSGKMPSQN</sequence>
<proteinExistence type="predicted"/>
<dbReference type="OrthoDB" id="7827482at2"/>
<name>A0A1G7ELV4_9PROT</name>
<dbReference type="AlphaFoldDB" id="A0A1G7ELV4"/>
<dbReference type="RefSeq" id="WP_092786888.1">
    <property type="nucleotide sequence ID" value="NZ_FNAP01000009.1"/>
</dbReference>
<dbReference type="STRING" id="69960.SAMN05421720_109128"/>
<protein>
    <submittedName>
        <fullName evidence="1">Uncharacterized protein</fullName>
    </submittedName>
</protein>
<evidence type="ECO:0000313" key="2">
    <source>
        <dbReference type="Proteomes" id="UP000199412"/>
    </source>
</evidence>
<dbReference type="EMBL" id="FNAP01000009">
    <property type="protein sequence ID" value="SDE64713.1"/>
    <property type="molecule type" value="Genomic_DNA"/>
</dbReference>